<feature type="region of interest" description="Disordered" evidence="1">
    <location>
        <begin position="22"/>
        <end position="50"/>
    </location>
</feature>
<reference evidence="2" key="1">
    <citation type="journal article" date="2022" name="G3 (Bethesda)">
        <title>High quality genome of the basidiomycete yeast Dioszegia hungarica PDD-24b-2 isolated from cloud water.</title>
        <authorList>
            <person name="Jarrige D."/>
            <person name="Haridas S."/>
            <person name="Bleykasten-Grosshans C."/>
            <person name="Joly M."/>
            <person name="Nadalig T."/>
            <person name="Sancelme M."/>
            <person name="Vuilleumier S."/>
            <person name="Grigoriev I.V."/>
            <person name="Amato P."/>
            <person name="Bringel F."/>
        </authorList>
    </citation>
    <scope>NUCLEOTIDE SEQUENCE</scope>
    <source>
        <strain evidence="2">PDD-24b-2</strain>
    </source>
</reference>
<dbReference type="AlphaFoldDB" id="A0AA38LWB9"/>
<dbReference type="RefSeq" id="XP_052948474.1">
    <property type="nucleotide sequence ID" value="XM_053092278.1"/>
</dbReference>
<feature type="compositionally biased region" description="Polar residues" evidence="1">
    <location>
        <begin position="24"/>
        <end position="48"/>
    </location>
</feature>
<accession>A0AA38LWB9</accession>
<dbReference type="EMBL" id="JAKWFO010000003">
    <property type="protein sequence ID" value="KAI9638697.1"/>
    <property type="molecule type" value="Genomic_DNA"/>
</dbReference>
<keyword evidence="3" id="KW-1185">Reference proteome</keyword>
<organism evidence="2 3">
    <name type="scientific">Dioszegia hungarica</name>
    <dbReference type="NCBI Taxonomy" id="4972"/>
    <lineage>
        <taxon>Eukaryota</taxon>
        <taxon>Fungi</taxon>
        <taxon>Dikarya</taxon>
        <taxon>Basidiomycota</taxon>
        <taxon>Agaricomycotina</taxon>
        <taxon>Tremellomycetes</taxon>
        <taxon>Tremellales</taxon>
        <taxon>Bulleribasidiaceae</taxon>
        <taxon>Dioszegia</taxon>
    </lineage>
</organism>
<evidence type="ECO:0000313" key="2">
    <source>
        <dbReference type="EMBL" id="KAI9638697.1"/>
    </source>
</evidence>
<protein>
    <submittedName>
        <fullName evidence="2">Uncharacterized protein</fullName>
    </submittedName>
</protein>
<dbReference type="Proteomes" id="UP001164286">
    <property type="component" value="Unassembled WGS sequence"/>
</dbReference>
<proteinExistence type="predicted"/>
<evidence type="ECO:0000256" key="1">
    <source>
        <dbReference type="SAM" id="MobiDB-lite"/>
    </source>
</evidence>
<feature type="region of interest" description="Disordered" evidence="1">
    <location>
        <begin position="169"/>
        <end position="225"/>
    </location>
</feature>
<gene>
    <name evidence="2" type="ORF">MKK02DRAFT_43105</name>
</gene>
<dbReference type="GeneID" id="77731483"/>
<evidence type="ECO:0000313" key="3">
    <source>
        <dbReference type="Proteomes" id="UP001164286"/>
    </source>
</evidence>
<name>A0AA38LWB9_9TREE</name>
<sequence length="225" mass="23753">MSYSRDPPVSPESTVRSLALRIGSEQQRSQSDGVNHSAQSRGAIQSQPPYLLPLPGCEAPMLSGDMWSALPDEATFDLSESNVDLKRQMEGSVSHQDVIGGTYNDIFGRNGYGLTASAFHPSPAASSYSPPSAPGLLLHSSSMGEDTFINPGHTFSPFASPNTGADLAFSGFPSNPAPTSSLSELRLPSADDEFTAFPQSRSEEDDIGPSLLNTRLPLVAPGLQA</sequence>
<comment type="caution">
    <text evidence="2">The sequence shown here is derived from an EMBL/GenBank/DDBJ whole genome shotgun (WGS) entry which is preliminary data.</text>
</comment>